<dbReference type="PANTHER" id="PTHR11358:SF26">
    <property type="entry name" value="GUANIDINO ACID HYDROLASE, MITOCHONDRIAL"/>
    <property type="match status" value="1"/>
</dbReference>
<comment type="similarity">
    <text evidence="1">Belongs to the arginase family. Agmatinase subfamily.</text>
</comment>
<dbReference type="EMBL" id="JAEAOA010001141">
    <property type="protein sequence ID" value="KAK3606920.1"/>
    <property type="molecule type" value="Genomic_DNA"/>
</dbReference>
<dbReference type="Pfam" id="PF00581">
    <property type="entry name" value="Rhodanese"/>
    <property type="match status" value="2"/>
</dbReference>
<evidence type="ECO:0000259" key="5">
    <source>
        <dbReference type="PROSITE" id="PS50206"/>
    </source>
</evidence>
<dbReference type="InterPro" id="IPR036873">
    <property type="entry name" value="Rhodanese-like_dom_sf"/>
</dbReference>
<dbReference type="SUPFAM" id="SSF52768">
    <property type="entry name" value="Arginase/deacetylase"/>
    <property type="match status" value="1"/>
</dbReference>
<comment type="caution">
    <text evidence="6">The sequence shown here is derived from an EMBL/GenBank/DDBJ whole genome shotgun (WGS) entry which is preliminary data.</text>
</comment>
<dbReference type="Proteomes" id="UP001195483">
    <property type="component" value="Unassembled WGS sequence"/>
</dbReference>
<evidence type="ECO:0000256" key="3">
    <source>
        <dbReference type="ARBA" id="ARBA00022801"/>
    </source>
</evidence>
<sequence>MLITAEELNKNYTKSDIVLLDCRFNLADKTAGYRAYESGHISGAYYADLEKDMSGTVNPKSGRHPLPLPGAFQAFLRRCGVNTDTTVVVYDEVSGPFAARMFWLCRWAGLQNVRMLDGGQKNWERLGYPLTKDIPPVKNGTVVVTPGSLPTVSADQVSENIRTGKCTLTDARDAKRYAGEEETIDPVAGHIPGAQNRPFSQNLTPDGYFKPGTELRREFETAGITADKPIINYCGSGVTACHNFMAMFLAGYGETTVYPGSWSEWIRIRHVLPLKSSKDTAGCDLAIVGIPFDSAVSNRPGTRLAPRALRNASSMCSWEKPYGWDFNVFNTLKMCDYGDITLDYGRPERIFDAIYTGIKPIVTSGAGTLCIGGDHYVSYPLIKAWYEKTGAPLSLIQFDAHTDTWADAEKRTDHGSMFFHAVNEGMINPKTSVQTGIRTSNADTMGITILDNRYLHQHGAEHTAQEIRRIVGNTPAYLSFDIDFLDPSCAPGTGTPVCGGATSYQAIQLLQALRGLNIVGFDIVEVSPPYDHAEITALAGAAMAVEFMSLYASRPREE</sequence>
<keyword evidence="2" id="KW-0479">Metal-binding</keyword>
<dbReference type="GO" id="GO:0008783">
    <property type="term" value="F:agmatinase activity"/>
    <property type="evidence" value="ECO:0007669"/>
    <property type="project" value="TreeGrafter"/>
</dbReference>
<dbReference type="PROSITE" id="PS01053">
    <property type="entry name" value="ARGINASE_1"/>
    <property type="match status" value="1"/>
</dbReference>
<gene>
    <name evidence="6" type="ORF">CHS0354_018516</name>
</gene>
<dbReference type="CDD" id="cd01449">
    <property type="entry name" value="TST_Repeat_2"/>
    <property type="match status" value="1"/>
</dbReference>
<dbReference type="SUPFAM" id="SSF52821">
    <property type="entry name" value="Rhodanese/Cell cycle control phosphatase"/>
    <property type="match status" value="2"/>
</dbReference>
<dbReference type="InterPro" id="IPR005925">
    <property type="entry name" value="Agmatinase-rel"/>
</dbReference>
<dbReference type="Gene3D" id="3.40.250.10">
    <property type="entry name" value="Rhodanese-like domain"/>
    <property type="match status" value="2"/>
</dbReference>
<dbReference type="NCBIfam" id="NF002564">
    <property type="entry name" value="PRK02190.1"/>
    <property type="match status" value="1"/>
</dbReference>
<keyword evidence="3 4" id="KW-0378">Hydrolase</keyword>
<reference evidence="6" key="1">
    <citation type="journal article" date="2021" name="Genome Biol. Evol.">
        <title>A High-Quality Reference Genome for a Parasitic Bivalve with Doubly Uniparental Inheritance (Bivalvia: Unionida).</title>
        <authorList>
            <person name="Smith C.H."/>
        </authorList>
    </citation>
    <scope>NUCLEOTIDE SEQUENCE</scope>
    <source>
        <strain evidence="6">CHS0354</strain>
    </source>
</reference>
<dbReference type="InterPro" id="IPR023696">
    <property type="entry name" value="Ureohydrolase_dom_sf"/>
</dbReference>
<name>A0AAE0TAQ6_9BIVA</name>
<evidence type="ECO:0000313" key="7">
    <source>
        <dbReference type="Proteomes" id="UP001195483"/>
    </source>
</evidence>
<dbReference type="CDD" id="cd11592">
    <property type="entry name" value="Agmatinase_PAH"/>
    <property type="match status" value="1"/>
</dbReference>
<reference evidence="6" key="3">
    <citation type="submission" date="2023-05" db="EMBL/GenBank/DDBJ databases">
        <authorList>
            <person name="Smith C.H."/>
        </authorList>
    </citation>
    <scope>NUCLEOTIDE SEQUENCE</scope>
    <source>
        <strain evidence="6">CHS0354</strain>
        <tissue evidence="6">Mantle</tissue>
    </source>
</reference>
<dbReference type="NCBIfam" id="TIGR01230">
    <property type="entry name" value="agmatinase"/>
    <property type="match status" value="1"/>
</dbReference>
<dbReference type="GO" id="GO:0033389">
    <property type="term" value="P:putrescine biosynthetic process from arginine, via agmatine"/>
    <property type="evidence" value="ECO:0007669"/>
    <property type="project" value="TreeGrafter"/>
</dbReference>
<evidence type="ECO:0000256" key="4">
    <source>
        <dbReference type="RuleBase" id="RU003684"/>
    </source>
</evidence>
<dbReference type="Gene3D" id="3.40.800.10">
    <property type="entry name" value="Ureohydrolase domain"/>
    <property type="match status" value="1"/>
</dbReference>
<dbReference type="InterPro" id="IPR001763">
    <property type="entry name" value="Rhodanese-like_dom"/>
</dbReference>
<evidence type="ECO:0000256" key="1">
    <source>
        <dbReference type="ARBA" id="ARBA00009227"/>
    </source>
</evidence>
<evidence type="ECO:0000256" key="2">
    <source>
        <dbReference type="ARBA" id="ARBA00022723"/>
    </source>
</evidence>
<dbReference type="AlphaFoldDB" id="A0AAE0TAQ6"/>
<keyword evidence="7" id="KW-1185">Reference proteome</keyword>
<dbReference type="Pfam" id="PF00491">
    <property type="entry name" value="Arginase"/>
    <property type="match status" value="1"/>
</dbReference>
<dbReference type="PANTHER" id="PTHR11358">
    <property type="entry name" value="ARGINASE/AGMATINASE"/>
    <property type="match status" value="1"/>
</dbReference>
<evidence type="ECO:0000313" key="6">
    <source>
        <dbReference type="EMBL" id="KAK3606920.1"/>
    </source>
</evidence>
<dbReference type="SMART" id="SM00450">
    <property type="entry name" value="RHOD"/>
    <property type="match status" value="2"/>
</dbReference>
<proteinExistence type="inferred from homology"/>
<dbReference type="PROSITE" id="PS51409">
    <property type="entry name" value="ARGINASE_2"/>
    <property type="match status" value="1"/>
</dbReference>
<protein>
    <recommendedName>
        <fullName evidence="5">Rhodanese domain-containing protein</fullName>
    </recommendedName>
</protein>
<reference evidence="6" key="2">
    <citation type="journal article" date="2021" name="Genome Biol. Evol.">
        <title>Developing a high-quality reference genome for a parasitic bivalve with doubly uniparental inheritance (Bivalvia: Unionida).</title>
        <authorList>
            <person name="Smith C.H."/>
        </authorList>
    </citation>
    <scope>NUCLEOTIDE SEQUENCE</scope>
    <source>
        <strain evidence="6">CHS0354</strain>
        <tissue evidence="6">Mantle</tissue>
    </source>
</reference>
<organism evidence="6 7">
    <name type="scientific">Potamilus streckersoni</name>
    <dbReference type="NCBI Taxonomy" id="2493646"/>
    <lineage>
        <taxon>Eukaryota</taxon>
        <taxon>Metazoa</taxon>
        <taxon>Spiralia</taxon>
        <taxon>Lophotrochozoa</taxon>
        <taxon>Mollusca</taxon>
        <taxon>Bivalvia</taxon>
        <taxon>Autobranchia</taxon>
        <taxon>Heteroconchia</taxon>
        <taxon>Palaeoheterodonta</taxon>
        <taxon>Unionida</taxon>
        <taxon>Unionoidea</taxon>
        <taxon>Unionidae</taxon>
        <taxon>Ambleminae</taxon>
        <taxon>Lampsilini</taxon>
        <taxon>Potamilus</taxon>
    </lineage>
</organism>
<dbReference type="InterPro" id="IPR006035">
    <property type="entry name" value="Ureohydrolase"/>
</dbReference>
<accession>A0AAE0TAQ6</accession>
<dbReference type="CDD" id="cd01448">
    <property type="entry name" value="TST_Repeat_1"/>
    <property type="match status" value="1"/>
</dbReference>
<dbReference type="GO" id="GO:0046872">
    <property type="term" value="F:metal ion binding"/>
    <property type="evidence" value="ECO:0007669"/>
    <property type="project" value="UniProtKB-KW"/>
</dbReference>
<dbReference type="InterPro" id="IPR020855">
    <property type="entry name" value="Ureohydrolase_Mn_BS"/>
</dbReference>
<feature type="domain" description="Rhodanese" evidence="5">
    <location>
        <begin position="13"/>
        <end position="132"/>
    </location>
</feature>
<feature type="domain" description="Rhodanese" evidence="5">
    <location>
        <begin position="162"/>
        <end position="267"/>
    </location>
</feature>
<dbReference type="PROSITE" id="PS50206">
    <property type="entry name" value="RHODANESE_3"/>
    <property type="match status" value="2"/>
</dbReference>